<dbReference type="Pfam" id="PF03860">
    <property type="entry name" value="Csp"/>
    <property type="match status" value="1"/>
</dbReference>
<gene>
    <name evidence="1" type="ORF">CP975_32625</name>
</gene>
<dbReference type="InterPro" id="IPR005560">
    <property type="entry name" value="Csp_YhjQ"/>
</dbReference>
<organism evidence="1 2">
    <name type="scientific">Streptomyces alboniger</name>
    <dbReference type="NCBI Taxonomy" id="132473"/>
    <lineage>
        <taxon>Bacteria</taxon>
        <taxon>Bacillati</taxon>
        <taxon>Actinomycetota</taxon>
        <taxon>Actinomycetes</taxon>
        <taxon>Kitasatosporales</taxon>
        <taxon>Streptomycetaceae</taxon>
        <taxon>Streptomyces</taxon>
        <taxon>Streptomyces aurantiacus group</taxon>
    </lineage>
</organism>
<evidence type="ECO:0000313" key="2">
    <source>
        <dbReference type="Proteomes" id="UP000326553"/>
    </source>
</evidence>
<accession>A0A5J6HTM8</accession>
<dbReference type="OrthoDB" id="5396211at2"/>
<evidence type="ECO:0000313" key="1">
    <source>
        <dbReference type="EMBL" id="QEV21641.1"/>
    </source>
</evidence>
<sequence>MPQERSHQDLVRYLEDRFACAQACDDCVRACTRRQGPAEPGDALNTTCADVCDATSRLLAEQPDQDEQRIRMQVEWCRDVCLQCAALCDLRPASAGCAQACRDCAKACDDFLTTLG</sequence>
<reference evidence="1 2" key="1">
    <citation type="submission" date="2017-09" db="EMBL/GenBank/DDBJ databases">
        <authorList>
            <person name="Lee N."/>
            <person name="Cho B.-K."/>
        </authorList>
    </citation>
    <scope>NUCLEOTIDE SEQUENCE [LARGE SCALE GENOMIC DNA]</scope>
    <source>
        <strain evidence="1 2">ATCC 12461</strain>
    </source>
</reference>
<name>A0A5J6HTM8_STRAD</name>
<dbReference type="Proteomes" id="UP000326553">
    <property type="component" value="Chromosome"/>
</dbReference>
<keyword evidence="2" id="KW-1185">Reference proteome</keyword>
<dbReference type="PANTHER" id="PTHR37310">
    <property type="entry name" value="CYTOPLASMIC PROTEIN-RELATED"/>
    <property type="match status" value="1"/>
</dbReference>
<dbReference type="EMBL" id="CP023695">
    <property type="protein sequence ID" value="QEV21641.1"/>
    <property type="molecule type" value="Genomic_DNA"/>
</dbReference>
<protein>
    <submittedName>
        <fullName evidence="1">Ferredoxin</fullName>
    </submittedName>
</protein>
<dbReference type="KEGG" id="salw:CP975_32625"/>
<dbReference type="PANTHER" id="PTHR37310:SF1">
    <property type="entry name" value="CYTOPLASMIC PROTEIN"/>
    <property type="match status" value="1"/>
</dbReference>
<dbReference type="AlphaFoldDB" id="A0A5J6HTM8"/>
<proteinExistence type="predicted"/>
<dbReference type="Gene3D" id="1.20.1270.360">
    <property type="match status" value="1"/>
</dbReference>